<evidence type="ECO:0000313" key="6">
    <source>
        <dbReference type="Proteomes" id="UP000315295"/>
    </source>
</evidence>
<comment type="caution">
    <text evidence="5">The sequence shown here is derived from an EMBL/GenBank/DDBJ whole genome shotgun (WGS) entry which is preliminary data.</text>
</comment>
<evidence type="ECO:0000259" key="4">
    <source>
        <dbReference type="Pfam" id="PF11566"/>
    </source>
</evidence>
<dbReference type="STRING" id="106549.A0A540N3S8"/>
<dbReference type="Pfam" id="PF11566">
    <property type="entry name" value="PI31_Prot_N"/>
    <property type="match status" value="1"/>
</dbReference>
<evidence type="ECO:0000256" key="2">
    <source>
        <dbReference type="ARBA" id="ARBA00022942"/>
    </source>
</evidence>
<proteinExistence type="inferred from homology"/>
<dbReference type="InterPro" id="IPR021625">
    <property type="entry name" value="PI31_Prot_N"/>
</dbReference>
<protein>
    <recommendedName>
        <fullName evidence="4">PI31 proteasome regulator N-terminal domain-containing protein</fullName>
    </recommendedName>
</protein>
<gene>
    <name evidence="5" type="ORF">C1H46_009172</name>
</gene>
<evidence type="ECO:0000256" key="1">
    <source>
        <dbReference type="ARBA" id="ARBA00006405"/>
    </source>
</evidence>
<dbReference type="PANTHER" id="PTHR13266">
    <property type="entry name" value="PROTEASOME INHIBITOR"/>
    <property type="match status" value="1"/>
</dbReference>
<dbReference type="PANTHER" id="PTHR13266:SF1">
    <property type="entry name" value="PROTEASOME INHIBITOR PI31 SUBUNIT"/>
    <property type="match status" value="1"/>
</dbReference>
<dbReference type="InterPro" id="IPR045128">
    <property type="entry name" value="PI31-like"/>
</dbReference>
<accession>A0A540N3S8</accession>
<evidence type="ECO:0000313" key="5">
    <source>
        <dbReference type="EMBL" id="TQE05193.1"/>
    </source>
</evidence>
<reference evidence="5 6" key="1">
    <citation type="journal article" date="2019" name="G3 (Bethesda)">
        <title>Sequencing of a Wild Apple (Malus baccata) Genome Unravels the Differences Between Cultivated and Wild Apple Species Regarding Disease Resistance and Cold Tolerance.</title>
        <authorList>
            <person name="Chen X."/>
        </authorList>
    </citation>
    <scope>NUCLEOTIDE SEQUENCE [LARGE SCALE GENOMIC DNA]</scope>
    <source>
        <strain evidence="6">cv. Shandingzi</strain>
        <tissue evidence="5">Leaves</tissue>
    </source>
</reference>
<evidence type="ECO:0000256" key="3">
    <source>
        <dbReference type="SAM" id="MobiDB-lite"/>
    </source>
</evidence>
<dbReference type="Proteomes" id="UP000315295">
    <property type="component" value="Unassembled WGS sequence"/>
</dbReference>
<dbReference type="GO" id="GO:0000502">
    <property type="term" value="C:proteasome complex"/>
    <property type="evidence" value="ECO:0007669"/>
    <property type="project" value="UniProtKB-KW"/>
</dbReference>
<dbReference type="Gene3D" id="3.40.1000.30">
    <property type="match status" value="1"/>
</dbReference>
<organism evidence="5 6">
    <name type="scientific">Malus baccata</name>
    <name type="common">Siberian crab apple</name>
    <name type="synonym">Pyrus baccata</name>
    <dbReference type="NCBI Taxonomy" id="106549"/>
    <lineage>
        <taxon>Eukaryota</taxon>
        <taxon>Viridiplantae</taxon>
        <taxon>Streptophyta</taxon>
        <taxon>Embryophyta</taxon>
        <taxon>Tracheophyta</taxon>
        <taxon>Spermatophyta</taxon>
        <taxon>Magnoliopsida</taxon>
        <taxon>eudicotyledons</taxon>
        <taxon>Gunneridae</taxon>
        <taxon>Pentapetalae</taxon>
        <taxon>rosids</taxon>
        <taxon>fabids</taxon>
        <taxon>Rosales</taxon>
        <taxon>Rosaceae</taxon>
        <taxon>Amygdaloideae</taxon>
        <taxon>Maleae</taxon>
        <taxon>Malus</taxon>
    </lineage>
</organism>
<feature type="region of interest" description="Disordered" evidence="3">
    <location>
        <begin position="1"/>
        <end position="35"/>
    </location>
</feature>
<dbReference type="GO" id="GO:0070628">
    <property type="term" value="F:proteasome binding"/>
    <property type="evidence" value="ECO:0007669"/>
    <property type="project" value="InterPro"/>
</dbReference>
<feature type="domain" description="PI31 proteasome regulator N-terminal" evidence="4">
    <location>
        <begin position="54"/>
        <end position="131"/>
    </location>
</feature>
<sequence length="176" mass="19683">MAVIRAATTTTGSFSPFTPPSSPLATSSLPPVPPPSPIPLSPHLLRVPTYEVGMEQWNELDDEYAFVYMNPENGSKNVLVKCFSMNDKLLVDALADRSFQPVHLKIDVGDYVGEDGGSNYSAQFKNLENLVDNSDEKLNPQQPNFKHKDMGEALWLSRNDPPWIEKQLQLLDERKP</sequence>
<keyword evidence="6" id="KW-1185">Reference proteome</keyword>
<dbReference type="AlphaFoldDB" id="A0A540N3S8"/>
<comment type="similarity">
    <text evidence="1">Belongs to the proteasome inhibitor PI31 family.</text>
</comment>
<dbReference type="GO" id="GO:0043161">
    <property type="term" value="P:proteasome-mediated ubiquitin-dependent protein catabolic process"/>
    <property type="evidence" value="ECO:0007669"/>
    <property type="project" value="InterPro"/>
</dbReference>
<dbReference type="GO" id="GO:0004866">
    <property type="term" value="F:endopeptidase inhibitor activity"/>
    <property type="evidence" value="ECO:0007669"/>
    <property type="project" value="InterPro"/>
</dbReference>
<name>A0A540N3S8_MALBA</name>
<keyword evidence="2" id="KW-0647">Proteasome</keyword>
<dbReference type="EMBL" id="VIEB01000127">
    <property type="protein sequence ID" value="TQE05193.1"/>
    <property type="molecule type" value="Genomic_DNA"/>
</dbReference>